<evidence type="ECO:0000313" key="2">
    <source>
        <dbReference type="EMBL" id="MEU6807357.1"/>
    </source>
</evidence>
<name>A0ABV3BD24_9ACTN</name>
<evidence type="ECO:0000256" key="1">
    <source>
        <dbReference type="SAM" id="MobiDB-lite"/>
    </source>
</evidence>
<comment type="caution">
    <text evidence="2">The sequence shown here is derived from an EMBL/GenBank/DDBJ whole genome shotgun (WGS) entry which is preliminary data.</text>
</comment>
<dbReference type="EMBL" id="JBEYXT010000555">
    <property type="protein sequence ID" value="MEU6807357.1"/>
    <property type="molecule type" value="Genomic_DNA"/>
</dbReference>
<dbReference type="Proteomes" id="UP001551189">
    <property type="component" value="Unassembled WGS sequence"/>
</dbReference>
<sequence>MRRALGVDVRDESLPDRGGDRVACLQDSRSLGGDLLVGRGELAGDQQEEPGVIPAPGPHQLPAHTDRVQT</sequence>
<dbReference type="RefSeq" id="WP_359703644.1">
    <property type="nucleotide sequence ID" value="NZ_JBEYXT010000555.1"/>
</dbReference>
<protein>
    <submittedName>
        <fullName evidence="2">Uncharacterized protein</fullName>
    </submittedName>
</protein>
<organism evidence="2 3">
    <name type="scientific">Streptomyces neyagawaensis</name>
    <dbReference type="NCBI Taxonomy" id="42238"/>
    <lineage>
        <taxon>Bacteria</taxon>
        <taxon>Bacillati</taxon>
        <taxon>Actinomycetota</taxon>
        <taxon>Actinomycetes</taxon>
        <taxon>Kitasatosporales</taxon>
        <taxon>Streptomycetaceae</taxon>
        <taxon>Streptomyces</taxon>
    </lineage>
</organism>
<feature type="compositionally biased region" description="Basic and acidic residues" evidence="1">
    <location>
        <begin position="8"/>
        <end position="20"/>
    </location>
</feature>
<reference evidence="2 3" key="1">
    <citation type="submission" date="2024-06" db="EMBL/GenBank/DDBJ databases">
        <title>The Natural Products Discovery Center: Release of the First 8490 Sequenced Strains for Exploring Actinobacteria Biosynthetic Diversity.</title>
        <authorList>
            <person name="Kalkreuter E."/>
            <person name="Kautsar S.A."/>
            <person name="Yang D."/>
            <person name="Bader C.D."/>
            <person name="Teijaro C.N."/>
            <person name="Fluegel L."/>
            <person name="Davis C.M."/>
            <person name="Simpson J.R."/>
            <person name="Lauterbach L."/>
            <person name="Steele A.D."/>
            <person name="Gui C."/>
            <person name="Meng S."/>
            <person name="Li G."/>
            <person name="Viehrig K."/>
            <person name="Ye F."/>
            <person name="Su P."/>
            <person name="Kiefer A.F."/>
            <person name="Nichols A."/>
            <person name="Cepeda A.J."/>
            <person name="Yan W."/>
            <person name="Fan B."/>
            <person name="Jiang Y."/>
            <person name="Adhikari A."/>
            <person name="Zheng C.-J."/>
            <person name="Schuster L."/>
            <person name="Cowan T.M."/>
            <person name="Smanski M.J."/>
            <person name="Chevrette M.G."/>
            <person name="De Carvalho L.P.S."/>
            <person name="Shen B."/>
        </authorList>
    </citation>
    <scope>NUCLEOTIDE SEQUENCE [LARGE SCALE GENOMIC DNA]</scope>
    <source>
        <strain evidence="2 3">NPDC046851</strain>
    </source>
</reference>
<accession>A0ABV3BD24</accession>
<gene>
    <name evidence="2" type="ORF">ABZ931_41415</name>
</gene>
<feature type="region of interest" description="Disordered" evidence="1">
    <location>
        <begin position="41"/>
        <end position="70"/>
    </location>
</feature>
<evidence type="ECO:0000313" key="3">
    <source>
        <dbReference type="Proteomes" id="UP001551189"/>
    </source>
</evidence>
<keyword evidence="3" id="KW-1185">Reference proteome</keyword>
<proteinExistence type="predicted"/>
<feature type="region of interest" description="Disordered" evidence="1">
    <location>
        <begin position="1"/>
        <end position="21"/>
    </location>
</feature>